<dbReference type="EMBL" id="JAVYJV010000019">
    <property type="protein sequence ID" value="KAK4345594.1"/>
    <property type="molecule type" value="Genomic_DNA"/>
</dbReference>
<comment type="caution">
    <text evidence="6">The sequence shown here is derived from an EMBL/GenBank/DDBJ whole genome shotgun (WGS) entry which is preliminary data.</text>
</comment>
<dbReference type="GO" id="GO:0000272">
    <property type="term" value="P:polysaccharide catabolic process"/>
    <property type="evidence" value="ECO:0007669"/>
    <property type="project" value="UniProtKB-KW"/>
</dbReference>
<dbReference type="Proteomes" id="UP001291623">
    <property type="component" value="Unassembled WGS sequence"/>
</dbReference>
<gene>
    <name evidence="6" type="ORF">RND71_035770</name>
</gene>
<dbReference type="PANTHER" id="PTHR31490:SF2">
    <property type="entry name" value="GLYCOSYL HYDROLASE FAMILY 10 PROTEIN"/>
    <property type="match status" value="1"/>
</dbReference>
<keyword evidence="3" id="KW-0119">Carbohydrate metabolism</keyword>
<organism evidence="6 7">
    <name type="scientific">Anisodus tanguticus</name>
    <dbReference type="NCBI Taxonomy" id="243964"/>
    <lineage>
        <taxon>Eukaryota</taxon>
        <taxon>Viridiplantae</taxon>
        <taxon>Streptophyta</taxon>
        <taxon>Embryophyta</taxon>
        <taxon>Tracheophyta</taxon>
        <taxon>Spermatophyta</taxon>
        <taxon>Magnoliopsida</taxon>
        <taxon>eudicotyledons</taxon>
        <taxon>Gunneridae</taxon>
        <taxon>Pentapetalae</taxon>
        <taxon>asterids</taxon>
        <taxon>lamiids</taxon>
        <taxon>Solanales</taxon>
        <taxon>Solanaceae</taxon>
        <taxon>Solanoideae</taxon>
        <taxon>Hyoscyameae</taxon>
        <taxon>Anisodus</taxon>
    </lineage>
</organism>
<dbReference type="GO" id="GO:0031176">
    <property type="term" value="F:endo-1,4-beta-xylanase activity"/>
    <property type="evidence" value="ECO:0007669"/>
    <property type="project" value="UniProtKB-ARBA"/>
</dbReference>
<name>A0AAE1V1U5_9SOLA</name>
<sequence length="288" mass="31921">MFKGGLVVNVSGPAQLYFEKIKETEQHHKPIIKIILLRAGRYEGPLEIGLQGHFIIPSQPYIRSALDTLASAKLPIWITELDVQSSPNQAQFLDQIIKEVVAHPTVQGLLIWSAWKPTKCYQMCLTDNNFKNLPMGDVVDKARATLSHEDLVGTTNAKVPAYGVEVDGVLEELGTLRSVSVLLLVVVSTGKVDSSLDLLADWLSPNWFSKTLLTFASGMSIMTVLRQGLRNQMLHQHRLGFHYRMGSSPVMVCLNQAGSRPVCSPPRLMRLQPSPRFGGHCIEARRSA</sequence>
<keyword evidence="7" id="KW-1185">Reference proteome</keyword>
<dbReference type="InterPro" id="IPR017853">
    <property type="entry name" value="GH"/>
</dbReference>
<evidence type="ECO:0000256" key="1">
    <source>
        <dbReference type="ARBA" id="ARBA00007495"/>
    </source>
</evidence>
<dbReference type="InterPro" id="IPR044846">
    <property type="entry name" value="GH10"/>
</dbReference>
<evidence type="ECO:0000256" key="4">
    <source>
        <dbReference type="ARBA" id="ARBA00023326"/>
    </source>
</evidence>
<proteinExistence type="inferred from homology"/>
<keyword evidence="4" id="KW-0624">Polysaccharide degradation</keyword>
<evidence type="ECO:0000259" key="5">
    <source>
        <dbReference type="Pfam" id="PF00331"/>
    </source>
</evidence>
<dbReference type="InterPro" id="IPR001000">
    <property type="entry name" value="GH10_dom"/>
</dbReference>
<evidence type="ECO:0000313" key="7">
    <source>
        <dbReference type="Proteomes" id="UP001291623"/>
    </source>
</evidence>
<keyword evidence="2" id="KW-0378">Hydrolase</keyword>
<accession>A0AAE1V1U5</accession>
<dbReference type="Pfam" id="PF00331">
    <property type="entry name" value="Glyco_hydro_10"/>
    <property type="match status" value="1"/>
</dbReference>
<feature type="domain" description="GH10" evidence="5">
    <location>
        <begin position="48"/>
        <end position="114"/>
    </location>
</feature>
<dbReference type="Gene3D" id="3.20.20.80">
    <property type="entry name" value="Glycosidases"/>
    <property type="match status" value="1"/>
</dbReference>
<evidence type="ECO:0000256" key="3">
    <source>
        <dbReference type="ARBA" id="ARBA00023277"/>
    </source>
</evidence>
<dbReference type="SUPFAM" id="SSF51445">
    <property type="entry name" value="(Trans)glycosidases"/>
    <property type="match status" value="1"/>
</dbReference>
<dbReference type="AlphaFoldDB" id="A0AAE1V1U5"/>
<protein>
    <recommendedName>
        <fullName evidence="5">GH10 domain-containing protein</fullName>
    </recommendedName>
</protein>
<reference evidence="6" key="1">
    <citation type="submission" date="2023-12" db="EMBL/GenBank/DDBJ databases">
        <title>Genome assembly of Anisodus tanguticus.</title>
        <authorList>
            <person name="Wang Y.-J."/>
        </authorList>
    </citation>
    <scope>NUCLEOTIDE SEQUENCE</scope>
    <source>
        <strain evidence="6">KB-2021</strain>
        <tissue evidence="6">Leaf</tissue>
    </source>
</reference>
<evidence type="ECO:0000256" key="2">
    <source>
        <dbReference type="ARBA" id="ARBA00022801"/>
    </source>
</evidence>
<comment type="similarity">
    <text evidence="1">Belongs to the glycosyl hydrolase 10 (cellulase F) family.</text>
</comment>
<dbReference type="PANTHER" id="PTHR31490">
    <property type="entry name" value="GLYCOSYL HYDROLASE"/>
    <property type="match status" value="1"/>
</dbReference>
<evidence type="ECO:0000313" key="6">
    <source>
        <dbReference type="EMBL" id="KAK4345594.1"/>
    </source>
</evidence>